<reference evidence="2" key="1">
    <citation type="journal article" date="2019" name="Philos. Trans. R. Soc. Lond., B, Biol. Sci.">
        <title>Targeted metagenomic recovery of four divergent viruses reveals shared and distinctive characteristics of giant viruses of marine eukaryotes.</title>
        <authorList>
            <person name="Needham D.M."/>
            <person name="Poirier C."/>
            <person name="Hehenberger E."/>
            <person name="Jimenez V."/>
            <person name="Swalwell J.E."/>
            <person name="Santoro A.E."/>
            <person name="Worden A.Z."/>
        </authorList>
    </citation>
    <scope>NUCLEOTIDE SEQUENCE</scope>
    <source>
        <strain evidence="2">OPacV-421</strain>
    </source>
</reference>
<accession>A0A5J6VLW1</accession>
<name>A0A5J6VLW1_9VIRU</name>
<evidence type="ECO:0000259" key="1">
    <source>
        <dbReference type="PROSITE" id="PS50106"/>
    </source>
</evidence>
<dbReference type="Gene3D" id="2.30.42.10">
    <property type="match status" value="1"/>
</dbReference>
<organism evidence="2">
    <name type="scientific">Megaviridae environmental sample</name>
    <dbReference type="NCBI Taxonomy" id="1737588"/>
    <lineage>
        <taxon>Viruses</taxon>
        <taxon>Varidnaviria</taxon>
        <taxon>Bamfordvirae</taxon>
        <taxon>Nucleocytoviricota</taxon>
        <taxon>Megaviricetes</taxon>
        <taxon>Imitervirales</taxon>
        <taxon>Mimiviridae</taxon>
        <taxon>environmental samples</taxon>
    </lineage>
</organism>
<sequence>MSLQLEITNIIHKIIKNYYYNYLNNHKRLLISNDELRILVEEYYDNEKDILKKQIREQLKNNATNTFDKLSIENMIFEIFSDKEFAINKIVRDIVNYQNNKLIKTTIEYKNDLGLKVDINEYGVCISNILNKSIDQNMINVGDYIINMNNQNLLALEHEKQIELLQNLKHNVQNNMLDIHVYKHS</sequence>
<dbReference type="InterPro" id="IPR036034">
    <property type="entry name" value="PDZ_sf"/>
</dbReference>
<dbReference type="PROSITE" id="PS50106">
    <property type="entry name" value="PDZ"/>
    <property type="match status" value="1"/>
</dbReference>
<proteinExistence type="predicted"/>
<evidence type="ECO:0000313" key="2">
    <source>
        <dbReference type="EMBL" id="QFG74949.1"/>
    </source>
</evidence>
<feature type="domain" description="PDZ" evidence="1">
    <location>
        <begin position="102"/>
        <end position="167"/>
    </location>
</feature>
<dbReference type="Pfam" id="PF00595">
    <property type="entry name" value="PDZ"/>
    <property type="match status" value="1"/>
</dbReference>
<protein>
    <recommendedName>
        <fullName evidence="1">PDZ domain-containing protein</fullName>
    </recommendedName>
</protein>
<dbReference type="EMBL" id="MN448295">
    <property type="protein sequence ID" value="QFG74949.1"/>
    <property type="molecule type" value="Genomic_DNA"/>
</dbReference>
<dbReference type="SUPFAM" id="SSF50156">
    <property type="entry name" value="PDZ domain-like"/>
    <property type="match status" value="1"/>
</dbReference>
<dbReference type="InterPro" id="IPR001478">
    <property type="entry name" value="PDZ"/>
</dbReference>